<keyword evidence="4 7" id="KW-0812">Transmembrane</keyword>
<feature type="transmembrane region" description="Helical" evidence="7">
    <location>
        <begin position="149"/>
        <end position="168"/>
    </location>
</feature>
<feature type="transmembrane region" description="Helical" evidence="7">
    <location>
        <begin position="272"/>
        <end position="290"/>
    </location>
</feature>
<feature type="transmembrane region" description="Helical" evidence="7">
    <location>
        <begin position="211"/>
        <end position="234"/>
    </location>
</feature>
<evidence type="ECO:0000256" key="4">
    <source>
        <dbReference type="ARBA" id="ARBA00022692"/>
    </source>
</evidence>
<feature type="domain" description="EamA" evidence="8">
    <location>
        <begin position="7"/>
        <end position="140"/>
    </location>
</feature>
<organism evidence="9 10">
    <name type="scientific">Bacillus coahuilensis p1.1.43</name>
    <dbReference type="NCBI Taxonomy" id="1150625"/>
    <lineage>
        <taxon>Bacteria</taxon>
        <taxon>Bacillati</taxon>
        <taxon>Bacillota</taxon>
        <taxon>Bacilli</taxon>
        <taxon>Bacillales</taxon>
        <taxon>Bacillaceae</taxon>
        <taxon>Bacillus</taxon>
    </lineage>
</organism>
<dbReference type="InterPro" id="IPR037185">
    <property type="entry name" value="EmrE-like"/>
</dbReference>
<dbReference type="EMBL" id="LDYG01000028">
    <property type="protein sequence ID" value="KUP06516.1"/>
    <property type="molecule type" value="Genomic_DNA"/>
</dbReference>
<feature type="transmembrane region" description="Helical" evidence="7">
    <location>
        <begin position="98"/>
        <end position="116"/>
    </location>
</feature>
<comment type="caution">
    <text evidence="9">The sequence shown here is derived from an EMBL/GenBank/DDBJ whole genome shotgun (WGS) entry which is preliminary data.</text>
</comment>
<evidence type="ECO:0000256" key="5">
    <source>
        <dbReference type="ARBA" id="ARBA00022989"/>
    </source>
</evidence>
<dbReference type="OrthoDB" id="9804865at2"/>
<dbReference type="Proteomes" id="UP000074108">
    <property type="component" value="Unassembled WGS sequence"/>
</dbReference>
<evidence type="ECO:0000259" key="8">
    <source>
        <dbReference type="Pfam" id="PF00892"/>
    </source>
</evidence>
<dbReference type="AlphaFoldDB" id="A0A147K8I2"/>
<comment type="similarity">
    <text evidence="2">Belongs to the EamA transporter family.</text>
</comment>
<dbReference type="InterPro" id="IPR051258">
    <property type="entry name" value="Diverse_Substrate_Transporter"/>
</dbReference>
<comment type="subcellular location">
    <subcellularLocation>
        <location evidence="1">Cell membrane</location>
        <topology evidence="1">Multi-pass membrane protein</topology>
    </subcellularLocation>
</comment>
<feature type="transmembrane region" description="Helical" evidence="7">
    <location>
        <begin position="123"/>
        <end position="143"/>
    </location>
</feature>
<protein>
    <recommendedName>
        <fullName evidence="8">EamA domain-containing protein</fullName>
    </recommendedName>
</protein>
<evidence type="ECO:0000313" key="10">
    <source>
        <dbReference type="Proteomes" id="UP000074108"/>
    </source>
</evidence>
<feature type="transmembrane region" description="Helical" evidence="7">
    <location>
        <begin position="180"/>
        <end position="199"/>
    </location>
</feature>
<sequence>MKQRSIIADILLLCVSFIWGTTFVLVQNAVDTFPPFSFLTIRFLIASILLYFVIQLLPTKKLYLTKSLLLHGCIIGTAIFIGFSFQTFGLLYTSSSKAGFITGLNVIIVPFLAFFLSKKGVSLKTCIGAILSLMGLFFLSGLTEASVNLGDILVLICAFGFAFQIFYTDKFASMHDVLNLTLIQLFTVLVLSFLGVLFFESPSLLVEWKVYQQPSVILALIITGILATAVAFFVQTWAQTFTTPTRVAIIFAMEPVFAAFTGILFAGEVLTWSQLIGCLFILFGMLVVELKLNMISINTS</sequence>
<dbReference type="Pfam" id="PF00892">
    <property type="entry name" value="EamA"/>
    <property type="match status" value="2"/>
</dbReference>
<dbReference type="GO" id="GO:0005886">
    <property type="term" value="C:plasma membrane"/>
    <property type="evidence" value="ECO:0007669"/>
    <property type="project" value="UniProtKB-SubCell"/>
</dbReference>
<evidence type="ECO:0000313" key="9">
    <source>
        <dbReference type="EMBL" id="KUP06516.1"/>
    </source>
</evidence>
<feature type="transmembrane region" description="Helical" evidence="7">
    <location>
        <begin position="7"/>
        <end position="30"/>
    </location>
</feature>
<feature type="transmembrane region" description="Helical" evidence="7">
    <location>
        <begin position="69"/>
        <end position="92"/>
    </location>
</feature>
<keyword evidence="5 7" id="KW-1133">Transmembrane helix</keyword>
<keyword evidence="6 7" id="KW-0472">Membrane</keyword>
<feature type="transmembrane region" description="Helical" evidence="7">
    <location>
        <begin position="246"/>
        <end position="266"/>
    </location>
</feature>
<dbReference type="RefSeq" id="WP_059351054.1">
    <property type="nucleotide sequence ID" value="NZ_LDYG01000028.1"/>
</dbReference>
<proteinExistence type="inferred from homology"/>
<dbReference type="PATRIC" id="fig|1150625.3.peg.1755"/>
<dbReference type="PANTHER" id="PTHR42920">
    <property type="entry name" value="OS03G0707200 PROTEIN-RELATED"/>
    <property type="match status" value="1"/>
</dbReference>
<feature type="transmembrane region" description="Helical" evidence="7">
    <location>
        <begin position="36"/>
        <end position="57"/>
    </location>
</feature>
<feature type="domain" description="EamA" evidence="8">
    <location>
        <begin position="149"/>
        <end position="288"/>
    </location>
</feature>
<evidence type="ECO:0000256" key="3">
    <source>
        <dbReference type="ARBA" id="ARBA00022475"/>
    </source>
</evidence>
<evidence type="ECO:0000256" key="7">
    <source>
        <dbReference type="SAM" id="Phobius"/>
    </source>
</evidence>
<evidence type="ECO:0000256" key="6">
    <source>
        <dbReference type="ARBA" id="ARBA00023136"/>
    </source>
</evidence>
<dbReference type="SUPFAM" id="SSF103481">
    <property type="entry name" value="Multidrug resistance efflux transporter EmrE"/>
    <property type="match status" value="2"/>
</dbReference>
<name>A0A147K8I2_9BACI</name>
<reference evidence="9 10" key="1">
    <citation type="journal article" date="2016" name="Front. Microbiol.">
        <title>Microevolution Analysis of Bacillus coahuilensis Unveils Differences in Phosphorus Acquisition Strategies and Their Regulation.</title>
        <authorList>
            <person name="Gomez-Lunar Z."/>
            <person name="Hernandez-Gonzalez I."/>
            <person name="Rodriguez-Torres M.D."/>
            <person name="Souza V."/>
            <person name="Olmedo-Alvarez G."/>
        </authorList>
    </citation>
    <scope>NUCLEOTIDE SEQUENCE [LARGE SCALE GENOMIC DNA]</scope>
    <source>
        <strain evidence="10">p1.1.43</strain>
    </source>
</reference>
<dbReference type="InterPro" id="IPR000620">
    <property type="entry name" value="EamA_dom"/>
</dbReference>
<evidence type="ECO:0000256" key="1">
    <source>
        <dbReference type="ARBA" id="ARBA00004651"/>
    </source>
</evidence>
<dbReference type="PANTHER" id="PTHR42920:SF5">
    <property type="entry name" value="EAMA DOMAIN-CONTAINING PROTEIN"/>
    <property type="match status" value="1"/>
</dbReference>
<keyword evidence="10" id="KW-1185">Reference proteome</keyword>
<keyword evidence="3" id="KW-1003">Cell membrane</keyword>
<dbReference type="STRING" id="1150625.Q75_08300"/>
<gene>
    <name evidence="9" type="ORF">Q75_08300</name>
</gene>
<accession>A0A147K8I2</accession>
<evidence type="ECO:0000256" key="2">
    <source>
        <dbReference type="ARBA" id="ARBA00007362"/>
    </source>
</evidence>